<organism evidence="1">
    <name type="scientific">Variovorax paradoxus</name>
    <dbReference type="NCBI Taxonomy" id="34073"/>
    <lineage>
        <taxon>Bacteria</taxon>
        <taxon>Pseudomonadati</taxon>
        <taxon>Pseudomonadota</taxon>
        <taxon>Betaproteobacteria</taxon>
        <taxon>Burkholderiales</taxon>
        <taxon>Comamonadaceae</taxon>
        <taxon>Variovorax</taxon>
    </lineage>
</organism>
<gene>
    <name evidence="1" type="ORF">VVAX_06430</name>
</gene>
<dbReference type="AlphaFoldDB" id="A0A679JI06"/>
<name>A0A679JI06_VARPD</name>
<accession>A0A679JI06</accession>
<protein>
    <submittedName>
        <fullName evidence="1">Uncharacterized protein</fullName>
    </submittedName>
</protein>
<evidence type="ECO:0000313" key="1">
    <source>
        <dbReference type="EMBL" id="CAA2110164.1"/>
    </source>
</evidence>
<sequence>MDGYCRERASELAKRVCSVPTLRAAQTELAEAMKAHIDFGMARGRSWVAAELTESNERFGEVLHAGCPGLDAACLEPRYRARTASIVASTAALQREEMELQVKRERTRVETQRLAAEIAAMNQSARARPAPQVR</sequence>
<proteinExistence type="predicted"/>
<reference evidence="1" key="1">
    <citation type="submission" date="2019-12" db="EMBL/GenBank/DDBJ databases">
        <authorList>
            <person name="Cremers G."/>
        </authorList>
    </citation>
    <scope>NUCLEOTIDE SEQUENCE</scope>
    <source>
        <strain evidence="1">Vvax</strain>
    </source>
</reference>
<dbReference type="EMBL" id="LR743508">
    <property type="protein sequence ID" value="CAA2110164.1"/>
    <property type="molecule type" value="Genomic_DNA"/>
</dbReference>